<dbReference type="EMBL" id="CP089277">
    <property type="protein sequence ID" value="USP78353.1"/>
    <property type="molecule type" value="Genomic_DNA"/>
</dbReference>
<dbReference type="Gene3D" id="3.90.1410.10">
    <property type="entry name" value="set domain protein methyltransferase, domain 1"/>
    <property type="match status" value="1"/>
</dbReference>
<dbReference type="VEuPathDB" id="FungiDB:yc1106_05627"/>
<dbReference type="InterPro" id="IPR046341">
    <property type="entry name" value="SET_dom_sf"/>
</dbReference>
<dbReference type="PANTHER" id="PTHR13271:SF137">
    <property type="entry name" value="SET DOMAIN-CONTAINING PROTEIN"/>
    <property type="match status" value="1"/>
</dbReference>
<keyword evidence="3" id="KW-1185">Reference proteome</keyword>
<dbReference type="GO" id="GO:0016279">
    <property type="term" value="F:protein-lysine N-methyltransferase activity"/>
    <property type="evidence" value="ECO:0007669"/>
    <property type="project" value="TreeGrafter"/>
</dbReference>
<reference evidence="2" key="1">
    <citation type="submission" date="2021-12" db="EMBL/GenBank/DDBJ databases">
        <title>Curvularia clavata genome.</title>
        <authorList>
            <person name="Cao Y."/>
        </authorList>
    </citation>
    <scope>NUCLEOTIDE SEQUENCE</scope>
    <source>
        <strain evidence="2">Yc1106</strain>
    </source>
</reference>
<dbReference type="Proteomes" id="UP001056012">
    <property type="component" value="Chromosome 4"/>
</dbReference>
<dbReference type="PANTHER" id="PTHR13271">
    <property type="entry name" value="UNCHARACTERIZED PUTATIVE METHYLTRANSFERASE"/>
    <property type="match status" value="1"/>
</dbReference>
<evidence type="ECO:0000313" key="3">
    <source>
        <dbReference type="Proteomes" id="UP001056012"/>
    </source>
</evidence>
<dbReference type="SUPFAM" id="SSF82199">
    <property type="entry name" value="SET domain"/>
    <property type="match status" value="1"/>
</dbReference>
<feature type="domain" description="SET" evidence="1">
    <location>
        <begin position="19"/>
        <end position="155"/>
    </location>
</feature>
<proteinExistence type="predicted"/>
<evidence type="ECO:0000259" key="1">
    <source>
        <dbReference type="PROSITE" id="PS50280"/>
    </source>
</evidence>
<evidence type="ECO:0000313" key="2">
    <source>
        <dbReference type="EMBL" id="USP78353.1"/>
    </source>
</evidence>
<protein>
    <recommendedName>
        <fullName evidence="1">SET domain-containing protein</fullName>
    </recommendedName>
</protein>
<organism evidence="2 3">
    <name type="scientific">Curvularia clavata</name>
    <dbReference type="NCBI Taxonomy" id="95742"/>
    <lineage>
        <taxon>Eukaryota</taxon>
        <taxon>Fungi</taxon>
        <taxon>Dikarya</taxon>
        <taxon>Ascomycota</taxon>
        <taxon>Pezizomycotina</taxon>
        <taxon>Dothideomycetes</taxon>
        <taxon>Pleosporomycetidae</taxon>
        <taxon>Pleosporales</taxon>
        <taxon>Pleosporineae</taxon>
        <taxon>Pleosporaceae</taxon>
        <taxon>Curvularia</taxon>
    </lineage>
</organism>
<sequence length="303" mass="34861">MDIYGELLRWAAEQDIEINGIEPRILSNKGTGIIARRDIQVPSPSMALGLSLILDLMQKQKRKFQRDWEIVSSNFSNINRTHYLHSWMVVNTRSFYCTTSNMEGLPHDDRLAILPVADLFNHSDVGCELEFSSNEYTFTADRRYDAGEEVYICYGKHSNDFLLAEYGFVPTENRWDVVCLDDAILPYLNEEQKAALSDKGFLGKYMLSPETVGCSRTRVAMRLLCCTIEEWEQYLFFEAGEDFSYGEKDVLIEILDTFVKMIHQTLKDIGNLKAGEICQRELLVKRWSQIETIVTKAMQNLAS</sequence>
<dbReference type="PROSITE" id="PS50280">
    <property type="entry name" value="SET"/>
    <property type="match status" value="1"/>
</dbReference>
<dbReference type="InterPro" id="IPR001214">
    <property type="entry name" value="SET_dom"/>
</dbReference>
<dbReference type="OrthoDB" id="341421at2759"/>
<dbReference type="Pfam" id="PF00856">
    <property type="entry name" value="SET"/>
    <property type="match status" value="1"/>
</dbReference>
<gene>
    <name evidence="2" type="ORF">yc1106_05627</name>
</gene>
<dbReference type="InterPro" id="IPR050600">
    <property type="entry name" value="SETD3_SETD6_MTase"/>
</dbReference>
<dbReference type="AlphaFoldDB" id="A0A9Q9DS79"/>
<accession>A0A9Q9DS79</accession>
<name>A0A9Q9DS79_CURCL</name>